<gene>
    <name evidence="1" type="ORF">DPMN_175688</name>
</gene>
<organism evidence="1 2">
    <name type="scientific">Dreissena polymorpha</name>
    <name type="common">Zebra mussel</name>
    <name type="synonym">Mytilus polymorpha</name>
    <dbReference type="NCBI Taxonomy" id="45954"/>
    <lineage>
        <taxon>Eukaryota</taxon>
        <taxon>Metazoa</taxon>
        <taxon>Spiralia</taxon>
        <taxon>Lophotrochozoa</taxon>
        <taxon>Mollusca</taxon>
        <taxon>Bivalvia</taxon>
        <taxon>Autobranchia</taxon>
        <taxon>Heteroconchia</taxon>
        <taxon>Euheterodonta</taxon>
        <taxon>Imparidentia</taxon>
        <taxon>Neoheterodontei</taxon>
        <taxon>Myida</taxon>
        <taxon>Dreissenoidea</taxon>
        <taxon>Dreissenidae</taxon>
        <taxon>Dreissena</taxon>
    </lineage>
</organism>
<reference evidence="1" key="2">
    <citation type="submission" date="2020-11" db="EMBL/GenBank/DDBJ databases">
        <authorList>
            <person name="McCartney M.A."/>
            <person name="Auch B."/>
            <person name="Kono T."/>
            <person name="Mallez S."/>
            <person name="Becker A."/>
            <person name="Gohl D.M."/>
            <person name="Silverstein K.A.T."/>
            <person name="Koren S."/>
            <person name="Bechman K.B."/>
            <person name="Herman A."/>
            <person name="Abrahante J.E."/>
            <person name="Garbe J."/>
        </authorList>
    </citation>
    <scope>NUCLEOTIDE SEQUENCE</scope>
    <source>
        <strain evidence="1">Duluth1</strain>
        <tissue evidence="1">Whole animal</tissue>
    </source>
</reference>
<sequence length="99" mass="11128">MISKEASFNIVNFNSFTCHVIPTDLGCDSSTKPILRALFLFIFWKNRVRYGTLVNPSRGPLGIGASRFNTLTRPGALASVLKYGGMGRQKRFWPRRAAY</sequence>
<comment type="caution">
    <text evidence="1">The sequence shown here is derived from an EMBL/GenBank/DDBJ whole genome shotgun (WGS) entry which is preliminary data.</text>
</comment>
<evidence type="ECO:0000313" key="2">
    <source>
        <dbReference type="Proteomes" id="UP000828390"/>
    </source>
</evidence>
<reference evidence="1" key="1">
    <citation type="journal article" date="2019" name="bioRxiv">
        <title>The Genome of the Zebra Mussel, Dreissena polymorpha: A Resource for Invasive Species Research.</title>
        <authorList>
            <person name="McCartney M.A."/>
            <person name="Auch B."/>
            <person name="Kono T."/>
            <person name="Mallez S."/>
            <person name="Zhang Y."/>
            <person name="Obille A."/>
            <person name="Becker A."/>
            <person name="Abrahante J.E."/>
            <person name="Garbe J."/>
            <person name="Badalamenti J.P."/>
            <person name="Herman A."/>
            <person name="Mangelson H."/>
            <person name="Liachko I."/>
            <person name="Sullivan S."/>
            <person name="Sone E.D."/>
            <person name="Koren S."/>
            <person name="Silverstein K.A.T."/>
            <person name="Beckman K.B."/>
            <person name="Gohl D.M."/>
        </authorList>
    </citation>
    <scope>NUCLEOTIDE SEQUENCE</scope>
    <source>
        <strain evidence="1">Duluth1</strain>
        <tissue evidence="1">Whole animal</tissue>
    </source>
</reference>
<evidence type="ECO:0000313" key="1">
    <source>
        <dbReference type="EMBL" id="KAH3774309.1"/>
    </source>
</evidence>
<keyword evidence="2" id="KW-1185">Reference proteome</keyword>
<protein>
    <submittedName>
        <fullName evidence="1">Uncharacterized protein</fullName>
    </submittedName>
</protein>
<dbReference type="Proteomes" id="UP000828390">
    <property type="component" value="Unassembled WGS sequence"/>
</dbReference>
<proteinExistence type="predicted"/>
<accession>A0A9D4E5M1</accession>
<dbReference type="EMBL" id="JAIWYP010000009">
    <property type="protein sequence ID" value="KAH3774309.1"/>
    <property type="molecule type" value="Genomic_DNA"/>
</dbReference>
<dbReference type="AlphaFoldDB" id="A0A9D4E5M1"/>
<name>A0A9D4E5M1_DREPO</name>